<accession>A0ABU2JZY2</accession>
<evidence type="ECO:0000313" key="2">
    <source>
        <dbReference type="EMBL" id="MDT0270556.1"/>
    </source>
</evidence>
<comment type="caution">
    <text evidence="2">The sequence shown here is derived from an EMBL/GenBank/DDBJ whole genome shotgun (WGS) entry which is preliminary data.</text>
</comment>
<organism evidence="2 3">
    <name type="scientific">Streptomyces chisholmiae</name>
    <dbReference type="NCBI Taxonomy" id="3075540"/>
    <lineage>
        <taxon>Bacteria</taxon>
        <taxon>Bacillati</taxon>
        <taxon>Actinomycetota</taxon>
        <taxon>Actinomycetes</taxon>
        <taxon>Kitasatosporales</taxon>
        <taxon>Streptomycetaceae</taxon>
        <taxon>Streptomyces</taxon>
    </lineage>
</organism>
<name>A0ABU2JZY2_9ACTN</name>
<dbReference type="Proteomes" id="UP001183410">
    <property type="component" value="Unassembled WGS sequence"/>
</dbReference>
<evidence type="ECO:0000313" key="3">
    <source>
        <dbReference type="Proteomes" id="UP001183410"/>
    </source>
</evidence>
<sequence length="44" mass="4290">MVQAGEVKGGVKGGPSIGGNNYGVAITEHHGPIHTGTGSITTDS</sequence>
<feature type="region of interest" description="Disordered" evidence="1">
    <location>
        <begin position="22"/>
        <end position="44"/>
    </location>
</feature>
<keyword evidence="3" id="KW-1185">Reference proteome</keyword>
<dbReference type="EMBL" id="JAVREO010000029">
    <property type="protein sequence ID" value="MDT0270556.1"/>
    <property type="molecule type" value="Genomic_DNA"/>
</dbReference>
<gene>
    <name evidence="2" type="ORF">RM844_30215</name>
</gene>
<dbReference type="RefSeq" id="WP_311670621.1">
    <property type="nucleotide sequence ID" value="NZ_JAVREO010000029.1"/>
</dbReference>
<evidence type="ECO:0000256" key="1">
    <source>
        <dbReference type="SAM" id="MobiDB-lite"/>
    </source>
</evidence>
<proteinExistence type="predicted"/>
<reference evidence="3" key="1">
    <citation type="submission" date="2023-07" db="EMBL/GenBank/DDBJ databases">
        <title>30 novel species of actinomycetes from the DSMZ collection.</title>
        <authorList>
            <person name="Nouioui I."/>
        </authorList>
    </citation>
    <scope>NUCLEOTIDE SEQUENCE [LARGE SCALE GENOMIC DNA]</scope>
    <source>
        <strain evidence="3">DSM 44915</strain>
    </source>
</reference>
<protein>
    <submittedName>
        <fullName evidence="2">Uncharacterized protein</fullName>
    </submittedName>
</protein>